<organism evidence="3 4">
    <name type="scientific">Pseudomonas piscis</name>
    <dbReference type="NCBI Taxonomy" id="2614538"/>
    <lineage>
        <taxon>Bacteria</taxon>
        <taxon>Pseudomonadati</taxon>
        <taxon>Pseudomonadota</taxon>
        <taxon>Gammaproteobacteria</taxon>
        <taxon>Pseudomonadales</taxon>
        <taxon>Pseudomonadaceae</taxon>
        <taxon>Pseudomonas</taxon>
    </lineage>
</organism>
<feature type="coiled-coil region" evidence="1">
    <location>
        <begin position="7"/>
        <end position="41"/>
    </location>
</feature>
<sequence length="480" mass="52971">MSASSMMASLSANSRRYEIEMRRLQKELSSAHKQDLRLQQKITGVFPRIANLQLEGGAQLSDEVQSLLEQREGIESGLREQLAQVDEAIARHLQEMATVSLDMEAVVADLEQRLIVEPGYQRQAALLAEAVESCNASMASYQELRDECHAKLQDFQAEPLYLYLKGRGFGSERYVGRTFFRTLDRWIARLCNFPQNNATEQSLLAMQKANEDAQLQRDGQRDIQEAELARLYQEALADTQWPVLEASLTTERDAAEAGKAQANSLHERLELFVSRKDEYFALTVELLSRQLAEMDALKLEHLAGQTATSKDDELVKKVGKLRAELDDLRQRIPHLEGAIQDAEHDYDMASRLEDDLFCNGYISHLYDYSWGLNFDALVAGFMAGELSFSQVANEVMRHRREFEPAPRPRSSGSSSSGSLFSSSSRSGSSNSSSRSGSSSNSSSGSSSRSSSSSGAAQSSSGSFSSSRSTGGGGFSTSDSL</sequence>
<feature type="compositionally biased region" description="Low complexity" evidence="2">
    <location>
        <begin position="409"/>
        <end position="468"/>
    </location>
</feature>
<comment type="caution">
    <text evidence="3">The sequence shown here is derived from an EMBL/GenBank/DDBJ whole genome shotgun (WGS) entry which is preliminary data.</text>
</comment>
<feature type="region of interest" description="Disordered" evidence="2">
    <location>
        <begin position="400"/>
        <end position="480"/>
    </location>
</feature>
<proteinExistence type="predicted"/>
<evidence type="ECO:0000313" key="4">
    <source>
        <dbReference type="Proteomes" id="UP000486534"/>
    </source>
</evidence>
<feature type="coiled-coil region" evidence="1">
    <location>
        <begin position="311"/>
        <end position="345"/>
    </location>
</feature>
<evidence type="ECO:0000256" key="2">
    <source>
        <dbReference type="SAM" id="MobiDB-lite"/>
    </source>
</evidence>
<dbReference type="AlphaFoldDB" id="A0A7X1PIP6"/>
<keyword evidence="1" id="KW-0175">Coiled coil</keyword>
<protein>
    <submittedName>
        <fullName evidence="3">Uncharacterized protein</fullName>
    </submittedName>
</protein>
<gene>
    <name evidence="3" type="ORF">GDH07_06175</name>
</gene>
<dbReference type="RefSeq" id="WP_152896925.1">
    <property type="nucleotide sequence ID" value="NZ_WHUV01000001.1"/>
</dbReference>
<dbReference type="EMBL" id="WHUV01000001">
    <property type="protein sequence ID" value="MQA52914.1"/>
    <property type="molecule type" value="Genomic_DNA"/>
</dbReference>
<name>A0A7X1PIP6_9PSED</name>
<evidence type="ECO:0000256" key="1">
    <source>
        <dbReference type="SAM" id="Coils"/>
    </source>
</evidence>
<reference evidence="3 4" key="1">
    <citation type="submission" date="2019-10" db="EMBL/GenBank/DDBJ databases">
        <title>Pseudomonas dajingensis sp. nov., isolated from the profound head ulcers of farmed Murray cod (Maccullochella peelii peelii).</title>
        <authorList>
            <person name="Liu Y."/>
        </authorList>
    </citation>
    <scope>NUCLEOTIDE SEQUENCE [LARGE SCALE GENOMIC DNA]</scope>
    <source>
        <strain evidence="3 4">MC042</strain>
    </source>
</reference>
<accession>A0A7X1PIP6</accession>
<evidence type="ECO:0000313" key="3">
    <source>
        <dbReference type="EMBL" id="MQA52914.1"/>
    </source>
</evidence>
<dbReference type="Proteomes" id="UP000486534">
    <property type="component" value="Unassembled WGS sequence"/>
</dbReference>